<organism evidence="4 5">
    <name type="scientific">Hortaea werneckii</name>
    <name type="common">Black yeast</name>
    <name type="synonym">Cladosporium werneckii</name>
    <dbReference type="NCBI Taxonomy" id="91943"/>
    <lineage>
        <taxon>Eukaryota</taxon>
        <taxon>Fungi</taxon>
        <taxon>Dikarya</taxon>
        <taxon>Ascomycota</taxon>
        <taxon>Pezizomycotina</taxon>
        <taxon>Dothideomycetes</taxon>
        <taxon>Dothideomycetidae</taxon>
        <taxon>Mycosphaerellales</taxon>
        <taxon>Teratosphaeriaceae</taxon>
        <taxon>Hortaea</taxon>
    </lineage>
</organism>
<evidence type="ECO:0000313" key="4">
    <source>
        <dbReference type="EMBL" id="RMY41285.1"/>
    </source>
</evidence>
<dbReference type="PROSITE" id="PS50280">
    <property type="entry name" value="SET"/>
    <property type="match status" value="1"/>
</dbReference>
<evidence type="ECO:0000256" key="1">
    <source>
        <dbReference type="SAM" id="MobiDB-lite"/>
    </source>
</evidence>
<dbReference type="InterPro" id="IPR001214">
    <property type="entry name" value="SET_dom"/>
</dbReference>
<dbReference type="Gene3D" id="2.170.270.10">
    <property type="entry name" value="SET domain"/>
    <property type="match status" value="1"/>
</dbReference>
<dbReference type="CDD" id="cd20071">
    <property type="entry name" value="SET_SMYD"/>
    <property type="match status" value="1"/>
</dbReference>
<dbReference type="VEuPathDB" id="FungiDB:BTJ68_09286"/>
<proteinExistence type="predicted"/>
<dbReference type="Pfam" id="PF00856">
    <property type="entry name" value="SET"/>
    <property type="match status" value="1"/>
</dbReference>
<dbReference type="Gene3D" id="1.25.40.10">
    <property type="entry name" value="Tetratricopeptide repeat domain"/>
    <property type="match status" value="1"/>
</dbReference>
<sequence>MCQQEQENMVKRCQKYKNLRYGGWALQSTVDISEGDLIHDEKPLLELPRVPIDFYHSELIKIGAGTSVSVRNSEESIRAFLDRQPTAAMNALTKLYGGPDEEAPGSPRSVGSTGSDGKDRSFTRKLMMTINLNAFSHVEHQDDAYYSRARIFPLFARANHSCRPNAVVQWNPLTSKAELRALIDIADGADIFVDYLGGIDETLQAGSERRKVLQENYGFTCTCVACGPYDSDLPRPETYMENRNAVDDEVRIKAHNLFKHNRMDLSPRTEILSKELTASLEDRRIAQLGFVDQYIRCLKELQLRDSKLLDAYQARARYHELGYYLAKRRLSLKKPPRGLAPRDPCEYAELAIQELDKAISIGMTVYGRKHPIVEDLGAELLRIKSFLPGRVSPWTDA</sequence>
<gene>
    <name evidence="4" type="ORF">D0866_00700</name>
    <name evidence="3" type="ORF">D0868_07076</name>
</gene>
<dbReference type="InterPro" id="IPR050869">
    <property type="entry name" value="H3K4_H4K5_MeTrfase"/>
</dbReference>
<evidence type="ECO:0000313" key="3">
    <source>
        <dbReference type="EMBL" id="RMY04185.1"/>
    </source>
</evidence>
<feature type="region of interest" description="Disordered" evidence="1">
    <location>
        <begin position="95"/>
        <end position="120"/>
    </location>
</feature>
<dbReference type="SMART" id="SM00317">
    <property type="entry name" value="SET"/>
    <property type="match status" value="1"/>
</dbReference>
<comment type="caution">
    <text evidence="4">The sequence shown here is derived from an EMBL/GenBank/DDBJ whole genome shotgun (WGS) entry which is preliminary data.</text>
</comment>
<dbReference type="InterPro" id="IPR046341">
    <property type="entry name" value="SET_dom_sf"/>
</dbReference>
<evidence type="ECO:0000313" key="5">
    <source>
        <dbReference type="Proteomes" id="UP000276864"/>
    </source>
</evidence>
<dbReference type="Proteomes" id="UP000276864">
    <property type="component" value="Unassembled WGS sequence"/>
</dbReference>
<dbReference type="PANTHER" id="PTHR12197:SF251">
    <property type="entry name" value="EG:BACR7C10.4 PROTEIN"/>
    <property type="match status" value="1"/>
</dbReference>
<dbReference type="EMBL" id="QWIM01000034">
    <property type="protein sequence ID" value="RMY41285.1"/>
    <property type="molecule type" value="Genomic_DNA"/>
</dbReference>
<protein>
    <recommendedName>
        <fullName evidence="2">SET domain-containing protein</fullName>
    </recommendedName>
</protein>
<evidence type="ECO:0000313" key="6">
    <source>
        <dbReference type="Proteomes" id="UP000282582"/>
    </source>
</evidence>
<reference evidence="5 6" key="1">
    <citation type="journal article" date="2018" name="BMC Genomics">
        <title>Genomic evidence for intraspecific hybridization in a clonal and extremely halotolerant yeast.</title>
        <authorList>
            <person name="Gostincar C."/>
            <person name="Stajich J.E."/>
            <person name="Zupancic J."/>
            <person name="Zalar P."/>
            <person name="Gunde-Cimerman N."/>
        </authorList>
    </citation>
    <scope>NUCLEOTIDE SEQUENCE [LARGE SCALE GENOMIC DNA]</scope>
    <source>
        <strain evidence="4 5">EXF-6651</strain>
        <strain evidence="3 6">EXF-6654</strain>
    </source>
</reference>
<dbReference type="SUPFAM" id="SSF82199">
    <property type="entry name" value="SET domain"/>
    <property type="match status" value="1"/>
</dbReference>
<accession>A0A3M7BNC1</accession>
<name>A0A3M7BNC1_HORWE</name>
<feature type="domain" description="SET" evidence="2">
    <location>
        <begin position="1"/>
        <end position="196"/>
    </location>
</feature>
<dbReference type="PANTHER" id="PTHR12197">
    <property type="entry name" value="HISTONE-LYSINE N-METHYLTRANSFERASE SMYD"/>
    <property type="match status" value="1"/>
</dbReference>
<dbReference type="EMBL" id="QWIK01000563">
    <property type="protein sequence ID" value="RMY04185.1"/>
    <property type="molecule type" value="Genomic_DNA"/>
</dbReference>
<dbReference type="InterPro" id="IPR011990">
    <property type="entry name" value="TPR-like_helical_dom_sf"/>
</dbReference>
<dbReference type="Proteomes" id="UP000282582">
    <property type="component" value="Unassembled WGS sequence"/>
</dbReference>
<evidence type="ECO:0000259" key="2">
    <source>
        <dbReference type="PROSITE" id="PS50280"/>
    </source>
</evidence>
<dbReference type="AlphaFoldDB" id="A0A3M7BNC1"/>
<dbReference type="GO" id="GO:0005634">
    <property type="term" value="C:nucleus"/>
    <property type="evidence" value="ECO:0007669"/>
    <property type="project" value="TreeGrafter"/>
</dbReference>